<reference evidence="1" key="2">
    <citation type="submission" date="2025-09" db="UniProtKB">
        <authorList>
            <consortium name="EnsemblPlants"/>
        </authorList>
    </citation>
    <scope>IDENTIFICATION</scope>
</reference>
<evidence type="ECO:0000313" key="2">
    <source>
        <dbReference type="Proteomes" id="UP001732700"/>
    </source>
</evidence>
<dbReference type="EnsemblPlants" id="AVESA.00010b.r2.6DG1170340.1">
    <property type="protein sequence ID" value="AVESA.00010b.r2.6DG1170340.1.CDS"/>
    <property type="gene ID" value="AVESA.00010b.r2.6DG1170340"/>
</dbReference>
<evidence type="ECO:0000313" key="1">
    <source>
        <dbReference type="EnsemblPlants" id="AVESA.00010b.r2.6DG1170340.1.CDS"/>
    </source>
</evidence>
<accession>A0ACD5ZKR0</accession>
<organism evidence="1 2">
    <name type="scientific">Avena sativa</name>
    <name type="common">Oat</name>
    <dbReference type="NCBI Taxonomy" id="4498"/>
    <lineage>
        <taxon>Eukaryota</taxon>
        <taxon>Viridiplantae</taxon>
        <taxon>Streptophyta</taxon>
        <taxon>Embryophyta</taxon>
        <taxon>Tracheophyta</taxon>
        <taxon>Spermatophyta</taxon>
        <taxon>Magnoliopsida</taxon>
        <taxon>Liliopsida</taxon>
        <taxon>Poales</taxon>
        <taxon>Poaceae</taxon>
        <taxon>BOP clade</taxon>
        <taxon>Pooideae</taxon>
        <taxon>Poodae</taxon>
        <taxon>Poeae</taxon>
        <taxon>Poeae Chloroplast Group 1 (Aveneae type)</taxon>
        <taxon>Aveninae</taxon>
        <taxon>Avena</taxon>
    </lineage>
</organism>
<protein>
    <submittedName>
        <fullName evidence="1">Uncharacterized protein</fullName>
    </submittedName>
</protein>
<keyword evidence="2" id="KW-1185">Reference proteome</keyword>
<reference evidence="1" key="1">
    <citation type="submission" date="2021-05" db="EMBL/GenBank/DDBJ databases">
        <authorList>
            <person name="Scholz U."/>
            <person name="Mascher M."/>
            <person name="Fiebig A."/>
        </authorList>
    </citation>
    <scope>NUCLEOTIDE SEQUENCE [LARGE SCALE GENOMIC DNA]</scope>
</reference>
<proteinExistence type="predicted"/>
<sequence>MLAAESNSANNRQSRHHDASTRHRSGYEPSDTETEWHESPWNDAILKSQRTRLPKDPGRSPQVGARRQNTSPNRGREHSDEKTSNMRNNRTPPRLTEQRHQTSPYAGGKSESRKKSNRTPPKSRSSMDKFSRSSIKEKISHRSISTPKLRPQEKGHPSRVPAFHGTPVSKQAERDSTDFLKADSHAENYSQEINELIANGKSPNSRKNEYICTSTESTSDIFFSRDCRAPLEKTSVKHNNIDKSFTSDSHVDADNDGPVTQSNSSNLVRTSQFVSVRTGLSRTTTTTSYATGRHSQINRTTTLSSQFNGDRFSGDSGKFSDFTGKLVGGVMKLTSNMQKSQNDAWLPCMTGKLCRKPRSPNSKAVDESESTFIQKAIVIEKIRLFWADKYRPRTLSGFTCHREQIQQLKQLVSPDFCPHIILKGPPGSGKRSLCRAILTEIFGDSSLNVSHYLKSCTGQGSASVPILVPLSSSDHHVELDMRYQSKNARYALTALANEIPNKHKTTAIAPRKNFKVIVLYDVDKVSENNQRLIKWIIDSSSDACKIIMTCKDEPNLLDSIISRCKIISISMPNAREIVEILTYISKRENFDLPASFAATIATQSRQNMREAILALEACKTNNYPFVAGQAIPVGWENVLQELAADILDDPSPKRLFLVRGKLQKLLVEFVPPKLILQKLVELFLKGIHASIKRDVYYWHAYYDKRLPAGASALLKLEEFIAKFMSIHRKNVSGVS</sequence>
<dbReference type="Proteomes" id="UP001732700">
    <property type="component" value="Chromosome 6D"/>
</dbReference>
<name>A0ACD5ZKR0_AVESA</name>